<feature type="binding site" evidence="2">
    <location>
        <position position="175"/>
    </location>
    <ligand>
        <name>substrate</name>
    </ligand>
</feature>
<dbReference type="SUPFAM" id="SSF53756">
    <property type="entry name" value="UDP-Glycosyltransferase/glycogen phosphorylase"/>
    <property type="match status" value="1"/>
</dbReference>
<gene>
    <name evidence="4" type="primary">pseG</name>
    <name evidence="4" type="ORF">H4F45_01890</name>
</gene>
<sequence>MAKYLFRADASINIGSGHIMRCITLANALHHCGHDIHFICRDLPGHLGSILEKNKIEYSLLGVPNNVGDNIQEITYTHSSWLTVSQRIDFLQSESIIEHYQPDWIVVDHYALSIIWQKYARKYSSKICVIDDLADREHDADILIDQSFGRKTDDYCNLVPSTCKVLIGPKYAILRPEFQYWRRISLQRRPQIEKIRYILVSLGGVDKDNITEMILSALANSNSLEKNTYITVVMGKTAPHLHRVIMRANQMPYQTCILYDVDNMAELMAKSDLAIGAAGSTSLERCCLGLPTILVILADNQKYIANNLRNLGAAIVTEKNEVQIEKHLSTLNPEGLFKMSEKSQQLVDGLGIKKIISNFY</sequence>
<dbReference type="PANTHER" id="PTHR21015:SF22">
    <property type="entry name" value="GLYCOSYLTRANSFERASE"/>
    <property type="match status" value="1"/>
</dbReference>
<dbReference type="Gene3D" id="3.40.50.11190">
    <property type="match status" value="1"/>
</dbReference>
<feature type="binding site" evidence="2">
    <location>
        <position position="284"/>
    </location>
    <ligand>
        <name>substrate</name>
    </ligand>
</feature>
<dbReference type="EC" id="3.6.1.57" evidence="4"/>
<dbReference type="NCBIfam" id="TIGR03590">
    <property type="entry name" value="PseG"/>
    <property type="match status" value="1"/>
</dbReference>
<accession>A0AAE3BDI1</accession>
<dbReference type="GO" id="GO:0016787">
    <property type="term" value="F:hydrolase activity"/>
    <property type="evidence" value="ECO:0007669"/>
    <property type="project" value="UniProtKB-KW"/>
</dbReference>
<dbReference type="PANTHER" id="PTHR21015">
    <property type="entry name" value="UDP-N-ACETYLGLUCOSAMINE--N-ACETYLMURAMYL-(PENTAPEPTIDE) PYROPHOSPHORYL-UNDECAPRENOL N-ACETYLGLUCOSAMINE TRANSFERASE 1"/>
    <property type="match status" value="1"/>
</dbReference>
<name>A0AAE3BDI1_9GAMM</name>
<evidence type="ECO:0000259" key="3">
    <source>
        <dbReference type="Pfam" id="PF04101"/>
    </source>
</evidence>
<dbReference type="Pfam" id="PF04101">
    <property type="entry name" value="Glyco_tran_28_C"/>
    <property type="match status" value="1"/>
</dbReference>
<dbReference type="Proteomes" id="UP000768524">
    <property type="component" value="Unassembled WGS sequence"/>
</dbReference>
<organism evidence="4 5">
    <name type="scientific">Pectobacterium brasiliense</name>
    <dbReference type="NCBI Taxonomy" id="180957"/>
    <lineage>
        <taxon>Bacteria</taxon>
        <taxon>Pseudomonadati</taxon>
        <taxon>Pseudomonadota</taxon>
        <taxon>Gammaproteobacteria</taxon>
        <taxon>Enterobacterales</taxon>
        <taxon>Pectobacteriaceae</taxon>
        <taxon>Pectobacterium</taxon>
    </lineage>
</organism>
<keyword evidence="4" id="KW-0378">Hydrolase</keyword>
<feature type="domain" description="Glycosyl transferase family 28 C-terminal" evidence="3">
    <location>
        <begin position="202"/>
        <end position="343"/>
    </location>
</feature>
<comment type="caution">
    <text evidence="4">The sequence shown here is derived from an EMBL/GenBank/DDBJ whole genome shotgun (WGS) entry which is preliminary data.</text>
</comment>
<evidence type="ECO:0000256" key="2">
    <source>
        <dbReference type="PIRSR" id="PIRSR620023-2"/>
    </source>
</evidence>
<evidence type="ECO:0000313" key="5">
    <source>
        <dbReference type="Proteomes" id="UP000768524"/>
    </source>
</evidence>
<dbReference type="InterPro" id="IPR007235">
    <property type="entry name" value="Glyco_trans_28_C"/>
</dbReference>
<dbReference type="AlphaFoldDB" id="A0AAE3BDI1"/>
<proteinExistence type="predicted"/>
<dbReference type="Gene3D" id="3.40.50.2000">
    <property type="entry name" value="Glycogen Phosphorylase B"/>
    <property type="match status" value="1"/>
</dbReference>
<protein>
    <submittedName>
        <fullName evidence="4">UDP-2,4-diacetamido-2,4, 6-trideoxy-beta-L-altropyranose hydrolase</fullName>
        <ecNumber evidence="4">3.6.1.57</ecNumber>
    </submittedName>
</protein>
<dbReference type="InterPro" id="IPR020023">
    <property type="entry name" value="PseG"/>
</dbReference>
<dbReference type="EMBL" id="JACGEP010000005">
    <property type="protein sequence ID" value="MBN3050256.1"/>
    <property type="molecule type" value="Genomic_DNA"/>
</dbReference>
<reference evidence="4" key="1">
    <citation type="submission" date="2020-07" db="EMBL/GenBank/DDBJ databases">
        <title>A pangenomic view of the genus Pectobacterium provides insights into genome organization, phylogeny, and virulence.</title>
        <authorList>
            <person name="Jonkheer E."/>
            <person name="Brankovics B."/>
            <person name="Houwers I."/>
            <person name="Van Der Wolf J."/>
            <person name="Bonants P."/>
            <person name="Vreeburg R."/>
            <person name="Bollema R."/>
            <person name="De Haan J."/>
            <person name="Berke L."/>
            <person name="De Ridder D."/>
            <person name="Smit S."/>
            <person name="Van Der Lee T.A.J."/>
        </authorList>
    </citation>
    <scope>NUCLEOTIDE SEQUENCE</scope>
    <source>
        <strain evidence="4">NAK:433</strain>
    </source>
</reference>
<dbReference type="GO" id="GO:0016758">
    <property type="term" value="F:hexosyltransferase activity"/>
    <property type="evidence" value="ECO:0007669"/>
    <property type="project" value="InterPro"/>
</dbReference>
<evidence type="ECO:0000313" key="4">
    <source>
        <dbReference type="EMBL" id="MBN3050256.1"/>
    </source>
</evidence>
<evidence type="ECO:0000256" key="1">
    <source>
        <dbReference type="PIRSR" id="PIRSR620023-1"/>
    </source>
</evidence>
<dbReference type="RefSeq" id="WP_205558893.1">
    <property type="nucleotide sequence ID" value="NZ_JACGEP010000005.1"/>
</dbReference>
<feature type="active site" description="Proton acceptor" evidence="1">
    <location>
        <position position="18"/>
    </location>
</feature>